<evidence type="ECO:0000256" key="1">
    <source>
        <dbReference type="ARBA" id="ARBA00004851"/>
    </source>
</evidence>
<dbReference type="PANTHER" id="PTHR42721">
    <property type="entry name" value="SUGAR HYDROLASE-RELATED"/>
    <property type="match status" value="1"/>
</dbReference>
<dbReference type="Gene3D" id="3.40.50.1700">
    <property type="entry name" value="Glycoside hydrolase family 3 C-terminal domain"/>
    <property type="match status" value="1"/>
</dbReference>
<evidence type="ECO:0000313" key="15">
    <source>
        <dbReference type="Proteomes" id="UP001408356"/>
    </source>
</evidence>
<evidence type="ECO:0000256" key="11">
    <source>
        <dbReference type="ARBA" id="ARBA00026107"/>
    </source>
</evidence>
<dbReference type="InterPro" id="IPR036962">
    <property type="entry name" value="Glyco_hydro_3_N_sf"/>
</dbReference>
<protein>
    <recommendedName>
        <fullName evidence="11">xylan 1,4-beta-xylosidase</fullName>
        <ecNumber evidence="11">3.2.1.37</ecNumber>
    </recommendedName>
</protein>
<dbReference type="InterPro" id="IPR002772">
    <property type="entry name" value="Glyco_hydro_3_C"/>
</dbReference>
<dbReference type="InterPro" id="IPR013783">
    <property type="entry name" value="Ig-like_fold"/>
</dbReference>
<keyword evidence="8" id="KW-0326">Glycosidase</keyword>
<organism evidence="14 15">
    <name type="scientific">Seiridium unicorne</name>
    <dbReference type="NCBI Taxonomy" id="138068"/>
    <lineage>
        <taxon>Eukaryota</taxon>
        <taxon>Fungi</taxon>
        <taxon>Dikarya</taxon>
        <taxon>Ascomycota</taxon>
        <taxon>Pezizomycotina</taxon>
        <taxon>Sordariomycetes</taxon>
        <taxon>Xylariomycetidae</taxon>
        <taxon>Amphisphaeriales</taxon>
        <taxon>Sporocadaceae</taxon>
        <taxon>Seiridium</taxon>
    </lineage>
</organism>
<feature type="domain" description="Fibronectin type III-like" evidence="13">
    <location>
        <begin position="668"/>
        <end position="738"/>
    </location>
</feature>
<dbReference type="EMBL" id="JARVKF010000448">
    <property type="protein sequence ID" value="KAK9412822.1"/>
    <property type="molecule type" value="Genomic_DNA"/>
</dbReference>
<dbReference type="InterPro" id="IPR026891">
    <property type="entry name" value="Fn3-like"/>
</dbReference>
<accession>A0ABR2UDW0</accession>
<dbReference type="Gene3D" id="2.60.40.10">
    <property type="entry name" value="Immunoglobulins"/>
    <property type="match status" value="1"/>
</dbReference>
<evidence type="ECO:0000256" key="12">
    <source>
        <dbReference type="SAM" id="SignalP"/>
    </source>
</evidence>
<evidence type="ECO:0000256" key="5">
    <source>
        <dbReference type="ARBA" id="ARBA00022801"/>
    </source>
</evidence>
<evidence type="ECO:0000259" key="13">
    <source>
        <dbReference type="SMART" id="SM01217"/>
    </source>
</evidence>
<keyword evidence="15" id="KW-1185">Reference proteome</keyword>
<feature type="chain" id="PRO_5045594812" description="xylan 1,4-beta-xylosidase" evidence="12">
    <location>
        <begin position="20"/>
        <end position="770"/>
    </location>
</feature>
<comment type="catalytic activity">
    <reaction evidence="10">
        <text>Hydrolysis of (1-&gt;4)-beta-D-xylans, to remove successive D-xylose residues from the non-reducing termini.</text>
        <dbReference type="EC" id="3.2.1.37"/>
    </reaction>
</comment>
<evidence type="ECO:0000256" key="6">
    <source>
        <dbReference type="ARBA" id="ARBA00023180"/>
    </source>
</evidence>
<comment type="pathway">
    <text evidence="1">Glycan degradation; xylan degradation.</text>
</comment>
<evidence type="ECO:0000256" key="7">
    <source>
        <dbReference type="ARBA" id="ARBA00023277"/>
    </source>
</evidence>
<evidence type="ECO:0000256" key="8">
    <source>
        <dbReference type="ARBA" id="ARBA00023295"/>
    </source>
</evidence>
<dbReference type="Pfam" id="PF01915">
    <property type="entry name" value="Glyco_hydro_3_C"/>
    <property type="match status" value="1"/>
</dbReference>
<dbReference type="Proteomes" id="UP001408356">
    <property type="component" value="Unassembled WGS sequence"/>
</dbReference>
<dbReference type="InterPro" id="IPR036881">
    <property type="entry name" value="Glyco_hydro_3_C_sf"/>
</dbReference>
<dbReference type="SUPFAM" id="SSF51445">
    <property type="entry name" value="(Trans)glycosidases"/>
    <property type="match status" value="1"/>
</dbReference>
<dbReference type="SMART" id="SM01217">
    <property type="entry name" value="Fn3_like"/>
    <property type="match status" value="1"/>
</dbReference>
<dbReference type="SUPFAM" id="SSF52279">
    <property type="entry name" value="Beta-D-glucan exohydrolase, C-terminal domain"/>
    <property type="match status" value="1"/>
</dbReference>
<evidence type="ECO:0000313" key="14">
    <source>
        <dbReference type="EMBL" id="KAK9412822.1"/>
    </source>
</evidence>
<evidence type="ECO:0000256" key="4">
    <source>
        <dbReference type="ARBA" id="ARBA00022729"/>
    </source>
</evidence>
<evidence type="ECO:0000256" key="2">
    <source>
        <dbReference type="ARBA" id="ARBA00005336"/>
    </source>
</evidence>
<reference evidence="14 15" key="1">
    <citation type="journal article" date="2024" name="J. Plant Pathol.">
        <title>Sequence and assembly of the genome of Seiridium unicorne, isolate CBS 538.82, causal agent of cypress canker disease.</title>
        <authorList>
            <person name="Scali E."/>
            <person name="Rocca G.D."/>
            <person name="Danti R."/>
            <person name="Garbelotto M."/>
            <person name="Barberini S."/>
            <person name="Baroncelli R."/>
            <person name="Emiliani G."/>
        </authorList>
    </citation>
    <scope>NUCLEOTIDE SEQUENCE [LARGE SCALE GENOMIC DNA]</scope>
    <source>
        <strain evidence="14 15">BM-138-508</strain>
    </source>
</reference>
<dbReference type="Pfam" id="PF00933">
    <property type="entry name" value="Glyco_hydro_3"/>
    <property type="match status" value="1"/>
</dbReference>
<evidence type="ECO:0000256" key="3">
    <source>
        <dbReference type="ARBA" id="ARBA00022651"/>
    </source>
</evidence>
<dbReference type="InterPro" id="IPR001764">
    <property type="entry name" value="Glyco_hydro_3_N"/>
</dbReference>
<keyword evidence="6" id="KW-0325">Glycoprotein</keyword>
<evidence type="ECO:0000256" key="10">
    <source>
        <dbReference type="ARBA" id="ARBA00024574"/>
    </source>
</evidence>
<dbReference type="Gene3D" id="3.20.20.300">
    <property type="entry name" value="Glycoside hydrolase, family 3, N-terminal domain"/>
    <property type="match status" value="1"/>
</dbReference>
<keyword evidence="4 12" id="KW-0732">Signal</keyword>
<comment type="similarity">
    <text evidence="2">Belongs to the glycosyl hydrolase 3 family.</text>
</comment>
<keyword evidence="9" id="KW-0624">Polysaccharide degradation</keyword>
<dbReference type="InterPro" id="IPR017853">
    <property type="entry name" value="GH"/>
</dbReference>
<keyword evidence="3" id="KW-0858">Xylan degradation</keyword>
<dbReference type="PANTHER" id="PTHR42721:SF3">
    <property type="entry name" value="BETA-D-XYLOSIDASE 5-RELATED"/>
    <property type="match status" value="1"/>
</dbReference>
<keyword evidence="7" id="KW-0119">Carbohydrate metabolism</keyword>
<evidence type="ECO:0000256" key="9">
    <source>
        <dbReference type="ARBA" id="ARBA00023326"/>
    </source>
</evidence>
<proteinExistence type="inferred from homology"/>
<sequence length="770" mass="82761">MMVVLLGTALSLLVSGVAAAGHLFPDCENGPLANNTVCDTSSSVSDRAKALVAALTTEEKFQLVVSTSPGVPRLGLPSYEWWQEALHGVASSPGVQFATSGNYSYATSFPQPILMGAAFDDNLIEAVATVVSTEARAFNNANRSGLDYWTPNINPYRDPRWGRGQETPGEDPFHIKSYVKALIKGLQGNDPNYFKVVATCKHFAGYDIENWNGNERYEFDAIINPQELSEYYMQPFKACARDAKVASIMCSYNALNGVPTCASSYILQDVLRGHWNWTDDGFYVVSDCDAVQNVYMPHNYSPTREGAAADSLVAGTDLNCGTYYQLHLPAAYDQGLINDTVIDQALVRLYAAQIRLGVFDPASSTSYRALAFPDVNTPEAQDLALKAAEEGIVLIKNDGVLPISIPTDGNLTLALIGSWANATAAQMQGNYAGIAPFIHNPLYAASQLPNVNVLYGGSPGDPTTSGYPAALDAASNADIIIYVDGSDSGESNDRNLIRWSGEGQDIMLQIAGLGKPFILLQMGDQLDDAPFLKHENVSAIMWAGFPGQAGGDAIMNIITGKTAPAGRLPVTQYPADYVNQVPMTDMGLRPDETSGNPGRTYQWYGDATVPFGYGLHYTSFDLSLDGDGESSWQISDLLDGCEENYKDLCSFQSIAVTVKNTGAVTSDFTTLGFIAGEYGPSPYPIKQLVAYQRSFGVAAGSTTTAYLNLTLGSLGRHDAEGNLVLYPGAYSLFVDVPTGAVWNFTLSGEDTVLEVWPKDPGPKTAEESEL</sequence>
<dbReference type="EC" id="3.2.1.37" evidence="11"/>
<gene>
    <name evidence="14" type="ORF">SUNI508_12331</name>
</gene>
<comment type="caution">
    <text evidence="14">The sequence shown here is derived from an EMBL/GenBank/DDBJ whole genome shotgun (WGS) entry which is preliminary data.</text>
</comment>
<name>A0ABR2UDW0_9PEZI</name>
<feature type="signal peptide" evidence="12">
    <location>
        <begin position="1"/>
        <end position="19"/>
    </location>
</feature>
<keyword evidence="5" id="KW-0378">Hydrolase</keyword>
<dbReference type="InterPro" id="IPR044993">
    <property type="entry name" value="BXL"/>
</dbReference>